<evidence type="ECO:0000313" key="2">
    <source>
        <dbReference type="Proteomes" id="UP000092583"/>
    </source>
</evidence>
<evidence type="ECO:0000313" key="1">
    <source>
        <dbReference type="EMBL" id="OCF61366.1"/>
    </source>
</evidence>
<reference evidence="2" key="2">
    <citation type="submission" date="2013-12" db="EMBL/GenBank/DDBJ databases">
        <title>Evolution of pathogenesis and genome organization in the Tremellales.</title>
        <authorList>
            <person name="Cuomo C."/>
            <person name="Litvintseva A."/>
            <person name="Heitman J."/>
            <person name="Chen Y."/>
            <person name="Sun S."/>
            <person name="Springer D."/>
            <person name="Dromer F."/>
            <person name="Young S."/>
            <person name="Zeng Q."/>
            <person name="Chapman S."/>
            <person name="Gujja S."/>
            <person name="Saif S."/>
            <person name="Birren B."/>
        </authorList>
    </citation>
    <scope>NUCLEOTIDE SEQUENCE [LARGE SCALE GENOMIC DNA]</scope>
    <source>
        <strain evidence="2">CBS 10435</strain>
    </source>
</reference>
<organism evidence="1 2">
    <name type="scientific">Kwoniella mangroviensis CBS 10435</name>
    <dbReference type="NCBI Taxonomy" id="1331196"/>
    <lineage>
        <taxon>Eukaryota</taxon>
        <taxon>Fungi</taxon>
        <taxon>Dikarya</taxon>
        <taxon>Basidiomycota</taxon>
        <taxon>Agaricomycotina</taxon>
        <taxon>Tremellomycetes</taxon>
        <taxon>Tremellales</taxon>
        <taxon>Cryptococcaceae</taxon>
        <taxon>Kwoniella</taxon>
    </lineage>
</organism>
<gene>
    <name evidence="1" type="ORF">L486_01014</name>
</gene>
<reference evidence="1 2" key="1">
    <citation type="submission" date="2013-07" db="EMBL/GenBank/DDBJ databases">
        <title>The Genome Sequence of Kwoniella mangroviensis CBS10435.</title>
        <authorList>
            <consortium name="The Broad Institute Genome Sequencing Platform"/>
            <person name="Cuomo C."/>
            <person name="Litvintseva A."/>
            <person name="Chen Y."/>
            <person name="Heitman J."/>
            <person name="Sun S."/>
            <person name="Springer D."/>
            <person name="Dromer F."/>
            <person name="Young S.K."/>
            <person name="Zeng Q."/>
            <person name="Gargeya S."/>
            <person name="Fitzgerald M."/>
            <person name="Abouelleil A."/>
            <person name="Alvarado L."/>
            <person name="Berlin A.M."/>
            <person name="Chapman S.B."/>
            <person name="Dewar J."/>
            <person name="Goldberg J."/>
            <person name="Griggs A."/>
            <person name="Gujja S."/>
            <person name="Hansen M."/>
            <person name="Howarth C."/>
            <person name="Imamovic A."/>
            <person name="Larimer J."/>
            <person name="McCowan C."/>
            <person name="Murphy C."/>
            <person name="Pearson M."/>
            <person name="Priest M."/>
            <person name="Roberts A."/>
            <person name="Saif S."/>
            <person name="Shea T."/>
            <person name="Sykes S."/>
            <person name="Wortman J."/>
            <person name="Nusbaum C."/>
            <person name="Birren B."/>
        </authorList>
    </citation>
    <scope>NUCLEOTIDE SEQUENCE [LARGE SCALE GENOMIC DNA]</scope>
    <source>
        <strain evidence="1 2">CBS 10435</strain>
    </source>
</reference>
<sequence>MSHSISTNRLSSYPYLPIHSPTSISDLELWEDKFLIEGQDQTDKDIQKLTEGSKTIAQSGWGRWKTIYVSFRNPDGSFSKPIYTVPDVEDEEPDGSEV</sequence>
<name>A0A1B9J0Q2_9TREE</name>
<protein>
    <submittedName>
        <fullName evidence="1">Uncharacterized protein</fullName>
    </submittedName>
</protein>
<dbReference type="EMBL" id="KI669459">
    <property type="protein sequence ID" value="OCF61366.1"/>
    <property type="molecule type" value="Genomic_DNA"/>
</dbReference>
<dbReference type="AlphaFoldDB" id="A0A1B9J0Q2"/>
<proteinExistence type="predicted"/>
<dbReference type="Proteomes" id="UP000092583">
    <property type="component" value="Unassembled WGS sequence"/>
</dbReference>
<accession>A0A1B9J0Q2</accession>
<dbReference type="OrthoDB" id="2574887at2759"/>
<keyword evidence="2" id="KW-1185">Reference proteome</keyword>